<gene>
    <name evidence="3" type="ORF">ERW49_11790</name>
</gene>
<feature type="chain" id="PRO_5020413825" evidence="1">
    <location>
        <begin position="30"/>
        <end position="3355"/>
    </location>
</feature>
<dbReference type="NCBIfam" id="TIGR01451">
    <property type="entry name" value="B_ant_repeat"/>
    <property type="match status" value="3"/>
</dbReference>
<feature type="domain" description="DUF11" evidence="2">
    <location>
        <begin position="2957"/>
        <end position="3081"/>
    </location>
</feature>
<keyword evidence="1" id="KW-0732">Signal</keyword>
<feature type="signal peptide" evidence="1">
    <location>
        <begin position="1"/>
        <end position="29"/>
    </location>
</feature>
<dbReference type="Pfam" id="PF01345">
    <property type="entry name" value="DUF11"/>
    <property type="match status" value="4"/>
</dbReference>
<proteinExistence type="predicted"/>
<dbReference type="InterPro" id="IPR001434">
    <property type="entry name" value="OmcB-like_DUF11"/>
</dbReference>
<reference evidence="3 4" key="1">
    <citation type="submission" date="2019-02" db="EMBL/GenBank/DDBJ databases">
        <title>Genome sequences of Aliivibrio finisterrensis strains from farmed Atlantic salmon.</title>
        <authorList>
            <person name="Bowman J.P."/>
        </authorList>
    </citation>
    <scope>NUCLEOTIDE SEQUENCE [LARGE SCALE GENOMIC DNA]</scope>
    <source>
        <strain evidence="3 4">A32</strain>
    </source>
</reference>
<dbReference type="Gene3D" id="2.60.40.10">
    <property type="entry name" value="Immunoglobulins"/>
    <property type="match status" value="1"/>
</dbReference>
<evidence type="ECO:0000256" key="1">
    <source>
        <dbReference type="SAM" id="SignalP"/>
    </source>
</evidence>
<protein>
    <submittedName>
        <fullName evidence="3">DUF11 domain-containing protein</fullName>
    </submittedName>
</protein>
<feature type="domain" description="DUF11" evidence="2">
    <location>
        <begin position="603"/>
        <end position="731"/>
    </location>
</feature>
<comment type="caution">
    <text evidence="3">The sequence shown here is derived from an EMBL/GenBank/DDBJ whole genome shotgun (WGS) entry which is preliminary data.</text>
</comment>
<dbReference type="Proteomes" id="UP000293465">
    <property type="component" value="Unassembled WGS sequence"/>
</dbReference>
<evidence type="ECO:0000259" key="2">
    <source>
        <dbReference type="Pfam" id="PF01345"/>
    </source>
</evidence>
<dbReference type="Gene3D" id="2.60.40.740">
    <property type="match status" value="2"/>
</dbReference>
<dbReference type="InterPro" id="IPR047589">
    <property type="entry name" value="DUF11_rpt"/>
</dbReference>
<dbReference type="InterPro" id="IPR051172">
    <property type="entry name" value="Chlamydia_OmcB"/>
</dbReference>
<dbReference type="RefSeq" id="WP_130087622.1">
    <property type="nucleotide sequence ID" value="NZ_SEZJ01000009.1"/>
</dbReference>
<dbReference type="EMBL" id="SEZJ01000009">
    <property type="protein sequence ID" value="RYU45973.1"/>
    <property type="molecule type" value="Genomic_DNA"/>
</dbReference>
<accession>A0A4Q5KID7</accession>
<dbReference type="OrthoDB" id="28717at2"/>
<organism evidence="3 4">
    <name type="scientific">Aliivibrio finisterrensis</name>
    <dbReference type="NCBI Taxonomy" id="511998"/>
    <lineage>
        <taxon>Bacteria</taxon>
        <taxon>Pseudomonadati</taxon>
        <taxon>Pseudomonadota</taxon>
        <taxon>Gammaproteobacteria</taxon>
        <taxon>Vibrionales</taxon>
        <taxon>Vibrionaceae</taxon>
        <taxon>Aliivibrio</taxon>
    </lineage>
</organism>
<evidence type="ECO:0000313" key="4">
    <source>
        <dbReference type="Proteomes" id="UP000293465"/>
    </source>
</evidence>
<dbReference type="InterPro" id="IPR013783">
    <property type="entry name" value="Ig-like_fold"/>
</dbReference>
<evidence type="ECO:0000313" key="3">
    <source>
        <dbReference type="EMBL" id="RYU45973.1"/>
    </source>
</evidence>
<name>A0A4Q5KID7_9GAMM</name>
<dbReference type="GeneID" id="56275739"/>
<feature type="domain" description="DUF11" evidence="2">
    <location>
        <begin position="914"/>
        <end position="1039"/>
    </location>
</feature>
<sequence>MFISHLKNSFSTKLFSLFIGLFLSLGAHSADLTIAITADSAIYENNEIVSYQVTVTNVSSVTIDDISVSSEFMSAMSGSELAFQSTEISGSATWFSNKGDFSTSGDLMVSNAKLQQGGVLTYTVLARVSDTAIADVSIQANVTSSSESIDSNTQIITPAPYVYTLTLSVDKSQYELNDLLTYTLKAENTGSYKVQHLAINQLFSSLSVESIDGNSVSPFSSVSITAKKSGSGSDTGTFASQGDLVVSDATLDVSGSITYTIKAAVIGTLVGDIVTSADSVTKEGNLSSNQLTTPPIIGELTITNHEFENTTPYLVNGEMKVHLSVENTGGGIIHNYHVQHNISDLLSTLGNDLDAIKLDQTDVQGNPYNSWISKVNTIGSNSVSALNDSGELTDTAFDDVVSVYPGETIDYLISATITPVTIGEIKNLTTKVLKSDGSLANSVSQITAPIKAEKVLQTADPEIKITKSTSQSQYTPGGEVVYDITVENTSSKYFANNLIVVDKLSCIKTEQAGGAGSASAFKSWKLEVTDGSDNQGTDAGKFTASGTRDVVVSPDVAPGKKVIYKLTATVNDTSIGIIIDNDPSCADDVTEDGTGVEMPDDSLSVTKDVDSYYYSSGQLLTYTIKVTNNGDGFADQVSVVDDLAAIMVTDIHGNSVPAYSYWTVTASAEHIDGTPANSTDTGLSGSIVYPDILDVKATIEPKTTITYTISARTIATANSTITNEVIVDGKAIADRGSVPRDFAVTINKAVKIDGAATFSGEQTSYSKPATTVTYQLVLKNDKANGYATNVDVVDPISTIKADLLEPENTQIPVFTTWTIATQKEVIDASGLSSQEEAELLGATDVGIVENNKDLNTTAQIPPNVRIIYTITAQIDRTDDNKIVWGKFNNIATVSTPDNGKSNSDNAWVHPKDPDVLVTKTTPNDVFKVGETVEFNIYVFNKGSGYANDVDVSDDIIGMDVFEPGWTIQASTEGHPKSGSYADIKATWPDGGNIQSRVDIDPKESSGDYNGMGYVVYKVTGTVKSDYIKDEISNTAEIHDPATGTDHSSTAEIGKGAVTEKFNISILKTSDKVKVVPGEDITYTISLLNNSTTITAKRLTVADLMTQIKSVLANDKDDHFENDVDQSPFDYWQIKLDGEASFGPQNTDDFIYPAVGSSDVLELAPQEVKTFQIKARVKDNYVGTVMSGSLTNLLPNDAYVYRDFGEVTEQSHISHHENEITWNGADTIRQVLVNGSPNQYYSPGDELTYTIKVLSKTGYLNNHKVSEDILGLNVLLMDGTSENPFTNVFSVDVIKDDANGGRGTTDGTLDGTVENNKNINTTIDVAGGDFVLYTVKGIVRDDAVGDIDIGGITIRPNEFHLTFSKEVDEINYKPGEPLTYHLLITNDGKGNAYDIPVLDEISKVQVELVDGNLGPAFMSGWTINPVITGGSAGGNAQVGTVTDGKDINTRASIPAGATIDYVVTTTVNPKAVGDIINILSVNGDRVSAISKPDAQKFDYSKTILAYYDTDGVTKLSSGLAGYKPDGFIEYQIEIVNDNEVHLNDIAIIDRIRSITTDCYNINTGSIYTCPAFDRWEIITETDRSPISNPGIVKDNENIDTTFDLAAKSATPLGSFVRYKIKAHIVESAVGEFKNEALIAGRYNVSSDRSVMLPSVIKKTHKAYSDSSFSAVKTTYNHQVDDQKVYYHLRLENNGDGTEYGKSLVEKFSELKVRLAQTALGQGDNEKGIVYQPNGWTVTATTSGESMTSIGSYVGGANADINLAYVSIAPKGWIDFVMESQIRDDSLDAIQIKPLYNGSGFSKSHINSDPSGLEVTKKIISIAGNSYSSGDTYKPGDSVEYQFVVKNIQPVWRDNTIIQDLLSELKVEVIGGAIEPALINTNITDVVTTGLDADIDTKPLDYDPKDDLDIKASDGLDIAPMEDITFTITGNIREDAVGIVDANTAIGGNNTVTTDPIPPVAPLLVFEKTVINTTSDSNTCSFPSTTGSGCQYNPSGQVTYEVMVRNDGEGTANDIVIKDLISALKTSDGIDAFTSSNVHLIEQPDPSRFSISGQYDGSSDLNATFDLMSGDSLKFEISGTVSNNATGSIVNTAQIDGVNSNDVTLAAGTAKIVAMKASDISTYSPGQPIKYTIRILNKSDTNTEVTVVDPISTFMVKAADGSMQPALESWLITSRVVSDGDHDSSPSYTDISTLPTSGDINSVIKMAAKNPDSTMTEVEIVIDGMIRKDAIGQFTNTVTVNGAKYQVDVGYIVPEKGELSVTKTASKTPATYVPGETIGFDVQVENTGGGYVTNVNISDLSKSIKTDFAGQAREGRAFEQWDITDVSVIGVEPSLSQMVAGSEVTGTDGYEVNYNIAPSHIINLHLEGKVNDAAMGDITNIVNVTDAENKIKRAEVTYTPENASLTVTKVVDKPIYEAGDTLTYTIKVTNTTAAWAKDVQISDFVSTIESPTIDGNTLTAFDPASISISGSSLTGHTVIPTITSGDINGMIEIAPNDELEITISGKLLPTIHGEVKNTVTVELDGVTQTAEAISLPIIPVVTLLKEAPVETYVPGETSDFVITVTNGTNGFADDIKLDDIISALTVETIDGIQEQAFSHWVLDVEANDSDTVITRTSSTINEDIQVNIDLAPLDTVTFTVSGTVNQKATGIIKNTATMEFNGVPVTDEAELKPAAQNVSFIKTLKDGSQEAKYIPGEEAEFHITLVNNAASFAQDIQITDIISDLQVTTILGATEDAFSSWDINYDIQNDKYSTTTIDPLPLGKDINVTVDLAPNATIDFIVKGIVNPDALGDITNTASINDGTTTIDSTAVLKPEEVVLMVKKIADKAEYTNDDDEITYTLGVTNRGSSDVSGVRLFDEISALQGANGNPLFTEWTSKIIEFPGGAVIDTQNSVDLDSTQTLKAYEGNAFEIIVIGKIGKGLDDDITNTFTVTTPGGITAEDSVTIHVKKFADNEGELQVTKRALKDSAQVGDVVEYEVIIENHNEAEFKGVKLEDRYPSGFQYLEGSTEITNSGPDGEFDTFDDVFTNQDPSMTNVLTFNIGDMLAYGSSGSTIQEKVRVRYLLRVTVGATFGSYVNTAYAMTPAEGMTSGPLEIKSNMSSATVEITPDKLFDTASIIGKVFEDHNGDGYQAEATAFDITITADIPSSVYVLNSTTLEIQGQEEALIEKEVAPINKSIVIDHLFGLSRNRTLPEGNKAVLQFATTTRDKFDFTVTTEDGTHILFKKDDSVITSHTDERQEGLTGENLNITRNLYKDGSHYLWEIIIENMGLYEDGIPGVRLLTVEGIIIETDQYGRYHVPDQWVLDKKGKQFLVKVDSDSLPTGMTVISENPKVLRITPHALTKFNFSIQSKDEK</sequence>
<dbReference type="PANTHER" id="PTHR34819:SF3">
    <property type="entry name" value="CELL SURFACE PROTEIN"/>
    <property type="match status" value="1"/>
</dbReference>
<feature type="domain" description="DUF11" evidence="2">
    <location>
        <begin position="1990"/>
        <end position="2105"/>
    </location>
</feature>
<dbReference type="PANTHER" id="PTHR34819">
    <property type="entry name" value="LARGE CYSTEINE-RICH PERIPLASMIC PROTEIN OMCB"/>
    <property type="match status" value="1"/>
</dbReference>